<dbReference type="InterPro" id="IPR003439">
    <property type="entry name" value="ABC_transporter-like_ATP-bd"/>
</dbReference>
<feature type="transmembrane region" description="Helical" evidence="12">
    <location>
        <begin position="78"/>
        <end position="103"/>
    </location>
</feature>
<keyword evidence="2" id="KW-0813">Transport</keyword>
<dbReference type="PANTHER" id="PTHR43394:SF1">
    <property type="entry name" value="ATP-BINDING CASSETTE SUB-FAMILY B MEMBER 10, MITOCHONDRIAL"/>
    <property type="match status" value="1"/>
</dbReference>
<sequence length="605" mass="66236">MNGHGQGGANPYENDTRDAKGALKRLLRMMKTEKLRLISIIILMLFAAAGQALAPKFLGDATNVVVDGMGLKIDFAKLAHVLVIVVVLYSVSSLANFFAGYIIRYTVQDIGYELRRQAQAKIDRLSLAWLDKQQRGDLLSRVTNDIDNVTQTLMQTLSQAILSFYLLVGIVAMMIWVSPSLTLATFLVLPLGVIALVRILKQARPHFRAQWTKTGEVSSIVEESFTGLEVVSAYGLQDEFEYIFDGSNHDLFEAGYKGQFISQLAQPIMGFMANIGFIIVAVMGGMQVIAGHLTIGGMQAFIQYSRQLNQPVSTLASMTAMIQSGAASAERIFDFLDAEEMEQDSDLSLRAIAPADKRKGDITFDNVQFSYEEGRPIINGLSLSVRRGDQVAIVGPTGAGKTTLVNLLMRFYEINAGTIAIDGVSTRQFSKDSLRAEMGMVLQDTWLFEGTIEENIAFGKEGATHEEVVAAAKATGVDRLVRQLPDGYDTKIDDEGGTISAGEKQLVTIARAYLSDPAVLILDEATSSVDTRTEMLLQRAMGELREGRTSFVIAHRLSTIRDADLIIVMVDGDVVEQGSHEELLAHRGAYFDLYQAQFSGPEITA</sequence>
<evidence type="ECO:0000256" key="7">
    <source>
        <dbReference type="ARBA" id="ARBA00022989"/>
    </source>
</evidence>
<dbReference type="InterPro" id="IPR036640">
    <property type="entry name" value="ABC1_TM_sf"/>
</dbReference>
<dbReference type="GO" id="GO:0005886">
    <property type="term" value="C:plasma membrane"/>
    <property type="evidence" value="ECO:0007669"/>
    <property type="project" value="UniProtKB-SubCell"/>
</dbReference>
<dbReference type="InterPro" id="IPR017871">
    <property type="entry name" value="ABC_transporter-like_CS"/>
</dbReference>
<dbReference type="PROSITE" id="PS50929">
    <property type="entry name" value="ABC_TM1F"/>
    <property type="match status" value="1"/>
</dbReference>
<comment type="subcellular location">
    <subcellularLocation>
        <location evidence="1">Cell membrane</location>
        <topology evidence="1">Multi-pass membrane protein</topology>
    </subcellularLocation>
</comment>
<evidence type="ECO:0000256" key="9">
    <source>
        <dbReference type="ARBA" id="ARBA00055053"/>
    </source>
</evidence>
<evidence type="ECO:0000256" key="6">
    <source>
        <dbReference type="ARBA" id="ARBA00022840"/>
    </source>
</evidence>
<dbReference type="Gene3D" id="1.20.1560.10">
    <property type="entry name" value="ABC transporter type 1, transmembrane domain"/>
    <property type="match status" value="1"/>
</dbReference>
<dbReference type="GO" id="GO:0005524">
    <property type="term" value="F:ATP binding"/>
    <property type="evidence" value="ECO:0007669"/>
    <property type="project" value="UniProtKB-KW"/>
</dbReference>
<evidence type="ECO:0000313" key="16">
    <source>
        <dbReference type="Proteomes" id="UP000275951"/>
    </source>
</evidence>
<dbReference type="AlphaFoldDB" id="A0A3Q9GIY6"/>
<keyword evidence="6 15" id="KW-0067">ATP-binding</keyword>
<evidence type="ECO:0000256" key="12">
    <source>
        <dbReference type="SAM" id="Phobius"/>
    </source>
</evidence>
<dbReference type="GO" id="GO:0016887">
    <property type="term" value="F:ATP hydrolysis activity"/>
    <property type="evidence" value="ECO:0007669"/>
    <property type="project" value="InterPro"/>
</dbReference>
<dbReference type="RefSeq" id="WP_108725900.1">
    <property type="nucleotide sequence ID" value="NZ_CP029001.1"/>
</dbReference>
<dbReference type="PROSITE" id="PS00211">
    <property type="entry name" value="ABC_TRANSPORTER_1"/>
    <property type="match status" value="1"/>
</dbReference>
<accession>A0A3Q9GIY6</accession>
<evidence type="ECO:0000256" key="5">
    <source>
        <dbReference type="ARBA" id="ARBA00022741"/>
    </source>
</evidence>
<keyword evidence="5" id="KW-0547">Nucleotide-binding</keyword>
<name>A0A3Q9GIY6_9ACTO</name>
<dbReference type="SUPFAM" id="SSF90123">
    <property type="entry name" value="ABC transporter transmembrane region"/>
    <property type="match status" value="1"/>
</dbReference>
<feature type="transmembrane region" description="Helical" evidence="12">
    <location>
        <begin position="35"/>
        <end position="58"/>
    </location>
</feature>
<feature type="transmembrane region" description="Helical" evidence="12">
    <location>
        <begin position="183"/>
        <end position="200"/>
    </location>
</feature>
<dbReference type="InterPro" id="IPR039421">
    <property type="entry name" value="Type_1_exporter"/>
</dbReference>
<dbReference type="FunFam" id="1.20.1560.10:FF:000011">
    <property type="entry name" value="Multidrug ABC transporter ATP-binding protein"/>
    <property type="match status" value="1"/>
</dbReference>
<dbReference type="PANTHER" id="PTHR43394">
    <property type="entry name" value="ATP-DEPENDENT PERMEASE MDL1, MITOCHONDRIAL"/>
    <property type="match status" value="1"/>
</dbReference>
<dbReference type="Gene3D" id="3.40.50.300">
    <property type="entry name" value="P-loop containing nucleotide triphosphate hydrolases"/>
    <property type="match status" value="1"/>
</dbReference>
<evidence type="ECO:0000259" key="14">
    <source>
        <dbReference type="PROSITE" id="PS50929"/>
    </source>
</evidence>
<keyword evidence="8 12" id="KW-0472">Membrane</keyword>
<proteinExistence type="inferred from homology"/>
<dbReference type="Proteomes" id="UP000275951">
    <property type="component" value="Chromosome"/>
</dbReference>
<keyword evidence="4 12" id="KW-0812">Transmembrane</keyword>
<dbReference type="InterPro" id="IPR011527">
    <property type="entry name" value="ABC1_TM_dom"/>
</dbReference>
<feature type="domain" description="ABC transmembrane type-1" evidence="14">
    <location>
        <begin position="40"/>
        <end position="324"/>
    </location>
</feature>
<keyword evidence="7 12" id="KW-1133">Transmembrane helix</keyword>
<feature type="transmembrane region" description="Helical" evidence="12">
    <location>
        <begin position="271"/>
        <end position="295"/>
    </location>
</feature>
<evidence type="ECO:0000256" key="8">
    <source>
        <dbReference type="ARBA" id="ARBA00023136"/>
    </source>
</evidence>
<protein>
    <recommendedName>
        <fullName evidence="11">Fatty acid ABC transporter ATP-binding/permease protein</fullName>
    </recommendedName>
</protein>
<evidence type="ECO:0000256" key="3">
    <source>
        <dbReference type="ARBA" id="ARBA00022475"/>
    </source>
</evidence>
<comment type="function">
    <text evidence="9">ABC transporter involved in fatty acid import. Transmembrane domains (TMD) form a pore in the membrane and the ATP-binding domain (NBD) is responsible for energy generation.</text>
</comment>
<dbReference type="FunFam" id="3.40.50.300:FF:000287">
    <property type="entry name" value="Multidrug ABC transporter ATP-binding protein"/>
    <property type="match status" value="1"/>
</dbReference>
<organism evidence="15 16">
    <name type="scientific">Trueperella pyogenes</name>
    <dbReference type="NCBI Taxonomy" id="1661"/>
    <lineage>
        <taxon>Bacteria</taxon>
        <taxon>Bacillati</taxon>
        <taxon>Actinomycetota</taxon>
        <taxon>Actinomycetes</taxon>
        <taxon>Actinomycetales</taxon>
        <taxon>Actinomycetaceae</taxon>
        <taxon>Trueperella</taxon>
    </lineage>
</organism>
<dbReference type="InterPro" id="IPR003593">
    <property type="entry name" value="AAA+_ATPase"/>
</dbReference>
<dbReference type="PROSITE" id="PS50893">
    <property type="entry name" value="ABC_TRANSPORTER_2"/>
    <property type="match status" value="1"/>
</dbReference>
<dbReference type="InterPro" id="IPR027417">
    <property type="entry name" value="P-loop_NTPase"/>
</dbReference>
<dbReference type="CDD" id="cd18547">
    <property type="entry name" value="ABC_6TM_Tm288_like"/>
    <property type="match status" value="1"/>
</dbReference>
<dbReference type="Pfam" id="PF00664">
    <property type="entry name" value="ABC_membrane"/>
    <property type="match status" value="1"/>
</dbReference>
<feature type="transmembrane region" description="Helical" evidence="12">
    <location>
        <begin position="160"/>
        <end position="177"/>
    </location>
</feature>
<dbReference type="EMBL" id="CP033905">
    <property type="protein sequence ID" value="AZR05937.1"/>
    <property type="molecule type" value="Genomic_DNA"/>
</dbReference>
<evidence type="ECO:0000256" key="10">
    <source>
        <dbReference type="ARBA" id="ARBA00061644"/>
    </source>
</evidence>
<keyword evidence="3" id="KW-1003">Cell membrane</keyword>
<evidence type="ECO:0000313" key="15">
    <source>
        <dbReference type="EMBL" id="AZR05937.1"/>
    </source>
</evidence>
<evidence type="ECO:0000256" key="11">
    <source>
        <dbReference type="ARBA" id="ARBA00071747"/>
    </source>
</evidence>
<gene>
    <name evidence="15" type="ORF">EBQ10_00580</name>
</gene>
<evidence type="ECO:0000256" key="1">
    <source>
        <dbReference type="ARBA" id="ARBA00004651"/>
    </source>
</evidence>
<reference evidence="15 16" key="1">
    <citation type="submission" date="2018-11" db="EMBL/GenBank/DDBJ databases">
        <title>Multidrug-resistant genes are associated with an 42-kb island TGI1 carrying a complex class 1 integron in a Trueperella pyogenes.</title>
        <authorList>
            <person name="Dong W."/>
        </authorList>
    </citation>
    <scope>NUCLEOTIDE SEQUENCE [LARGE SCALE GENOMIC DNA]</scope>
    <source>
        <strain evidence="15 16">TP4</strain>
    </source>
</reference>
<dbReference type="Pfam" id="PF00005">
    <property type="entry name" value="ABC_tran"/>
    <property type="match status" value="1"/>
</dbReference>
<feature type="domain" description="ABC transporter" evidence="13">
    <location>
        <begin position="362"/>
        <end position="596"/>
    </location>
</feature>
<dbReference type="SUPFAM" id="SSF52540">
    <property type="entry name" value="P-loop containing nucleoside triphosphate hydrolases"/>
    <property type="match status" value="1"/>
</dbReference>
<dbReference type="CDD" id="cd03254">
    <property type="entry name" value="ABCC_Glucan_exporter_like"/>
    <property type="match status" value="1"/>
</dbReference>
<dbReference type="GO" id="GO:0015421">
    <property type="term" value="F:ABC-type oligopeptide transporter activity"/>
    <property type="evidence" value="ECO:0007669"/>
    <property type="project" value="TreeGrafter"/>
</dbReference>
<evidence type="ECO:0000256" key="2">
    <source>
        <dbReference type="ARBA" id="ARBA00022448"/>
    </source>
</evidence>
<evidence type="ECO:0000259" key="13">
    <source>
        <dbReference type="PROSITE" id="PS50893"/>
    </source>
</evidence>
<evidence type="ECO:0000256" key="4">
    <source>
        <dbReference type="ARBA" id="ARBA00022692"/>
    </source>
</evidence>
<comment type="similarity">
    <text evidence="10">Belongs to the ABC transporter superfamily. Lipid exporter (TC 3.A.1.106) family.</text>
</comment>
<dbReference type="SMART" id="SM00382">
    <property type="entry name" value="AAA"/>
    <property type="match status" value="1"/>
</dbReference>